<dbReference type="AlphaFoldDB" id="A0A238ZUU3"/>
<evidence type="ECO:0000313" key="3">
    <source>
        <dbReference type="Proteomes" id="UP000198324"/>
    </source>
</evidence>
<organism evidence="2 3">
    <name type="scientific">Humidesulfovibrio mexicanus</name>
    <dbReference type="NCBI Taxonomy" id="147047"/>
    <lineage>
        <taxon>Bacteria</taxon>
        <taxon>Pseudomonadati</taxon>
        <taxon>Thermodesulfobacteriota</taxon>
        <taxon>Desulfovibrionia</taxon>
        <taxon>Desulfovibrionales</taxon>
        <taxon>Desulfovibrionaceae</taxon>
        <taxon>Humidesulfovibrio</taxon>
    </lineage>
</organism>
<gene>
    <name evidence="2" type="ORF">SAMN04488503_1604</name>
</gene>
<dbReference type="EMBL" id="FZOC01000003">
    <property type="protein sequence ID" value="SNR86801.1"/>
    <property type="molecule type" value="Genomic_DNA"/>
</dbReference>
<accession>A0A238ZUU3</accession>
<reference evidence="2 3" key="1">
    <citation type="submission" date="2017-06" db="EMBL/GenBank/DDBJ databases">
        <authorList>
            <person name="Kim H.J."/>
            <person name="Triplett B.A."/>
        </authorList>
    </citation>
    <scope>NUCLEOTIDE SEQUENCE [LARGE SCALE GENOMIC DNA]</scope>
    <source>
        <strain evidence="2 3">DSM 13116</strain>
    </source>
</reference>
<evidence type="ECO:0008006" key="4">
    <source>
        <dbReference type="Google" id="ProtNLM"/>
    </source>
</evidence>
<proteinExistence type="predicted"/>
<dbReference type="Proteomes" id="UP000198324">
    <property type="component" value="Unassembled WGS sequence"/>
</dbReference>
<evidence type="ECO:0000256" key="1">
    <source>
        <dbReference type="SAM" id="MobiDB-lite"/>
    </source>
</evidence>
<protein>
    <recommendedName>
        <fullName evidence="4">Uracil DNA glycosylase superfamily protein</fullName>
    </recommendedName>
</protein>
<sequence length="213" mass="22926">MGSLATFVDLPEQLRPWADAGLTHLLVPGGLRETSAPLQPSAQPEDRHAGAPPTVPAATTEHAPFAQAPIWPEPWKTLAGRVRTAPRVIITYAALADDVSGAADPARRRLFQTMLAYIGWPAGTALFWPISFPSGAEPGARFASDIFAQGVEHFGIRHVLCFGPGPADRVRTLFPEEAKRVQLLELPDPSALLPLLPHELHIALARAKALRLA</sequence>
<feature type="region of interest" description="Disordered" evidence="1">
    <location>
        <begin position="33"/>
        <end position="56"/>
    </location>
</feature>
<name>A0A238ZUU3_9BACT</name>
<evidence type="ECO:0000313" key="2">
    <source>
        <dbReference type="EMBL" id="SNR86801.1"/>
    </source>
</evidence>
<keyword evidence="3" id="KW-1185">Reference proteome</keyword>